<dbReference type="GeneID" id="5327553"/>
<evidence type="ECO:0000313" key="2">
    <source>
        <dbReference type="EMBL" id="ABR56784.1"/>
    </source>
</evidence>
<dbReference type="RefSeq" id="WP_011973916.1">
    <property type="nucleotide sequence ID" value="NC_009635.1"/>
</dbReference>
<sequence>MIDLEGKSAILHAIGGILFGLLANYVYGAGLGIASGLATLLFLFIGLVIMGHVSAMVLGRNSLSQKQWLGTGGTSYFFTAIVFWIISFNGVICL</sequence>
<dbReference type="Proteomes" id="UP000001106">
    <property type="component" value="Chromosome"/>
</dbReference>
<protein>
    <submittedName>
        <fullName evidence="2">Uncharacterized protein</fullName>
    </submittedName>
</protein>
<proteinExistence type="predicted"/>
<feature type="transmembrane region" description="Helical" evidence="1">
    <location>
        <begin position="9"/>
        <end position="27"/>
    </location>
</feature>
<dbReference type="KEGG" id="mae:Maeo_1207"/>
<accession>A6UWB2</accession>
<keyword evidence="1" id="KW-1133">Transmembrane helix</keyword>
<keyword evidence="1" id="KW-0812">Transmembrane</keyword>
<dbReference type="Pfam" id="PF19094">
    <property type="entry name" value="EMC6_arch"/>
    <property type="match status" value="1"/>
</dbReference>
<organism evidence="2 3">
    <name type="scientific">Methanococcus aeolicus (strain ATCC BAA-1280 / DSM 17508 / OCM 812 / Nankai-3)</name>
    <dbReference type="NCBI Taxonomy" id="419665"/>
    <lineage>
        <taxon>Archaea</taxon>
        <taxon>Methanobacteriati</taxon>
        <taxon>Methanobacteriota</taxon>
        <taxon>Methanomada group</taxon>
        <taxon>Methanococci</taxon>
        <taxon>Methanococcales</taxon>
        <taxon>Methanococcaceae</taxon>
        <taxon>Methanococcus</taxon>
    </lineage>
</organism>
<dbReference type="HOGENOM" id="CLU_183480_0_0_2"/>
<dbReference type="AlphaFoldDB" id="A6UWB2"/>
<dbReference type="InterPro" id="IPR043941">
    <property type="entry name" value="EMC6-arch"/>
</dbReference>
<dbReference type="eggNOG" id="arCOG05042">
    <property type="taxonomic scope" value="Archaea"/>
</dbReference>
<feature type="transmembrane region" description="Helical" evidence="1">
    <location>
        <begin position="33"/>
        <end position="57"/>
    </location>
</feature>
<dbReference type="STRING" id="419665.Maeo_1207"/>
<name>A6UWB2_META3</name>
<reference evidence="2" key="1">
    <citation type="submission" date="2007-06" db="EMBL/GenBank/DDBJ databases">
        <title>Complete sequence of Methanococcus aeolicus Nankai-3.</title>
        <authorList>
            <consortium name="US DOE Joint Genome Institute"/>
            <person name="Copeland A."/>
            <person name="Lucas S."/>
            <person name="Lapidus A."/>
            <person name="Barry K."/>
            <person name="Glavina del Rio T."/>
            <person name="Dalin E."/>
            <person name="Tice H."/>
            <person name="Pitluck S."/>
            <person name="Chain P."/>
            <person name="Malfatti S."/>
            <person name="Shin M."/>
            <person name="Vergez L."/>
            <person name="Schmutz J."/>
            <person name="Larimer F."/>
            <person name="Land M."/>
            <person name="Hauser L."/>
            <person name="Kyrpides N."/>
            <person name="Lykidis A."/>
            <person name="Sieprawska-Lupa M."/>
            <person name="Whitman W.B."/>
            <person name="Richardson P."/>
        </authorList>
    </citation>
    <scope>NUCLEOTIDE SEQUENCE [LARGE SCALE GENOMIC DNA]</scope>
    <source>
        <strain evidence="2">Nankai-3</strain>
    </source>
</reference>
<evidence type="ECO:0000256" key="1">
    <source>
        <dbReference type="SAM" id="Phobius"/>
    </source>
</evidence>
<evidence type="ECO:0000313" key="3">
    <source>
        <dbReference type="Proteomes" id="UP000001106"/>
    </source>
</evidence>
<keyword evidence="1" id="KW-0472">Membrane</keyword>
<keyword evidence="3" id="KW-1185">Reference proteome</keyword>
<gene>
    <name evidence="2" type="ordered locus">Maeo_1207</name>
</gene>
<feature type="transmembrane region" description="Helical" evidence="1">
    <location>
        <begin position="69"/>
        <end position="92"/>
    </location>
</feature>
<dbReference type="EMBL" id="CP000743">
    <property type="protein sequence ID" value="ABR56784.1"/>
    <property type="molecule type" value="Genomic_DNA"/>
</dbReference>